<dbReference type="Gene3D" id="3.40.50.300">
    <property type="entry name" value="P-loop containing nucleotide triphosphate hydrolases"/>
    <property type="match status" value="1"/>
</dbReference>
<dbReference type="SUPFAM" id="SSF52540">
    <property type="entry name" value="P-loop containing nucleoside triphosphate hydrolases"/>
    <property type="match status" value="1"/>
</dbReference>
<proteinExistence type="predicted"/>
<feature type="compositionally biased region" description="Basic and acidic residues" evidence="3">
    <location>
        <begin position="1"/>
        <end position="17"/>
    </location>
</feature>
<protein>
    <recommendedName>
        <fullName evidence="4">NACHT domain-containing protein</fullName>
    </recommendedName>
</protein>
<accession>A0A139I818</accession>
<dbReference type="EMBL" id="LFZO01000234">
    <property type="protein sequence ID" value="KXT10880.1"/>
    <property type="molecule type" value="Genomic_DNA"/>
</dbReference>
<dbReference type="PROSITE" id="PS50297">
    <property type="entry name" value="ANK_REP_REGION"/>
    <property type="match status" value="2"/>
</dbReference>
<keyword evidence="6" id="KW-1185">Reference proteome</keyword>
<organism evidence="5 6">
    <name type="scientific">Pseudocercospora musae</name>
    <dbReference type="NCBI Taxonomy" id="113226"/>
    <lineage>
        <taxon>Eukaryota</taxon>
        <taxon>Fungi</taxon>
        <taxon>Dikarya</taxon>
        <taxon>Ascomycota</taxon>
        <taxon>Pezizomycotina</taxon>
        <taxon>Dothideomycetes</taxon>
        <taxon>Dothideomycetidae</taxon>
        <taxon>Mycosphaerellales</taxon>
        <taxon>Mycosphaerellaceae</taxon>
        <taxon>Pseudocercospora</taxon>
    </lineage>
</organism>
<evidence type="ECO:0000256" key="1">
    <source>
        <dbReference type="ARBA" id="ARBA00022737"/>
    </source>
</evidence>
<dbReference type="PROSITE" id="PS50837">
    <property type="entry name" value="NACHT"/>
    <property type="match status" value="1"/>
</dbReference>
<dbReference type="STRING" id="113226.A0A139I818"/>
<sequence length="886" mass="99120">MDRLLPSRGRGSIDERGGPPVAPESVQEILEALFVADPQKDLLKAQNRSRKGRIEGTCEWILERPEYVAWRDRAKPQLLMVVGEPGIGKTAMATFLVERLISETARDDGTFAFFFCNHAEPQRRTAISILKGLLHQILTRRPQLIEHAHRILELHGDSGLDDMETLWFLFVRVVQDPRVGQLTLLLDSLDNCEVALRKTLVRKLEELLRSAPALERHHWRLVILTRPHAWDLGTCRRIVSGWTELEWMAVISITPAVITRDLRRLIDDEVDAVARAKLWSEDTRRAVKAQLEANNGGTFLWISLALKCVANVKEDFVLRRLKRYSCSLRDLYVRVLRKIETDDLDIAECTLHYVLGASRPLTLTELAIALSYNRPSQNNRCGQHLPSDAHIDEIQASAMGACELLLRVNGTGPHATVEFIHQSVADFLLEHSMPLALRRFRTSLSKAAERLSVACAAYLSAPEMKSLSFDVRRIVRLARSRAAVPMPQGSRDSSIIDRPTSNTGASAFSPASSDVWSTKSYLPLTTKQMALLQYATSTWSTAGSWKQMCSLPIHALELIRLHSRPQDLIFEAAKIAISEGYDLIFRHLIKILLRTLSLDDGLHLFQAAIQYDECGIEPAVGSKERVFWTQELPDAEAIYRELKRRWSSLVHGAASMGLVDVVKYCIQHDDDVALRDADGLTALHMAAKSGHLKVVKVLAHAHISKPTLHVADRHGHLPLHLAVSAMDYKAVKALTRADARKTSLRAQDWKGETALHRACRLAQPELAKLLLDADIDKATLFTEDVDRRLPLHHAALAGCIEVTKILFEMDTGCTTLISRDRYGKTALDLAIDQGERKKPNGVIHGYAVVVEYLRSQIRILSGGGQVGEKDALKGRARTIAIRSPSM</sequence>
<dbReference type="SMART" id="SM00248">
    <property type="entry name" value="ANK"/>
    <property type="match status" value="6"/>
</dbReference>
<dbReference type="InterPro" id="IPR056884">
    <property type="entry name" value="NPHP3-like_N"/>
</dbReference>
<dbReference type="OrthoDB" id="5418336at2759"/>
<dbReference type="Proteomes" id="UP000073492">
    <property type="component" value="Unassembled WGS sequence"/>
</dbReference>
<name>A0A139I818_9PEZI</name>
<keyword evidence="2" id="KW-0040">ANK repeat</keyword>
<dbReference type="SUPFAM" id="SSF48403">
    <property type="entry name" value="Ankyrin repeat"/>
    <property type="match status" value="1"/>
</dbReference>
<feature type="domain" description="NACHT" evidence="4">
    <location>
        <begin position="77"/>
        <end position="229"/>
    </location>
</feature>
<dbReference type="InterPro" id="IPR027417">
    <property type="entry name" value="P-loop_NTPase"/>
</dbReference>
<dbReference type="Pfam" id="PF24883">
    <property type="entry name" value="NPHP3_N"/>
    <property type="match status" value="1"/>
</dbReference>
<dbReference type="AlphaFoldDB" id="A0A139I818"/>
<evidence type="ECO:0000259" key="4">
    <source>
        <dbReference type="PROSITE" id="PS50837"/>
    </source>
</evidence>
<comment type="caution">
    <text evidence="5">The sequence shown here is derived from an EMBL/GenBank/DDBJ whole genome shotgun (WGS) entry which is preliminary data.</text>
</comment>
<dbReference type="PANTHER" id="PTHR10039:SF14">
    <property type="entry name" value="NACHT DOMAIN-CONTAINING PROTEIN"/>
    <property type="match status" value="1"/>
</dbReference>
<evidence type="ECO:0000313" key="5">
    <source>
        <dbReference type="EMBL" id="KXT10880.1"/>
    </source>
</evidence>
<evidence type="ECO:0000256" key="2">
    <source>
        <dbReference type="PROSITE-ProRule" id="PRU00023"/>
    </source>
</evidence>
<dbReference type="Gene3D" id="1.25.40.20">
    <property type="entry name" value="Ankyrin repeat-containing domain"/>
    <property type="match status" value="1"/>
</dbReference>
<feature type="repeat" description="ANK" evidence="2">
    <location>
        <begin position="750"/>
        <end position="776"/>
    </location>
</feature>
<dbReference type="InterPro" id="IPR002110">
    <property type="entry name" value="Ankyrin_rpt"/>
</dbReference>
<evidence type="ECO:0000256" key="3">
    <source>
        <dbReference type="SAM" id="MobiDB-lite"/>
    </source>
</evidence>
<reference evidence="5 6" key="1">
    <citation type="submission" date="2015-07" db="EMBL/GenBank/DDBJ databases">
        <title>Comparative genomics of the Sigatoka disease complex on banana suggests a link between parallel evolutionary changes in Pseudocercospora fijiensis and Pseudocercospora eumusae and increased virulence on the banana host.</title>
        <authorList>
            <person name="Chang T.-C."/>
            <person name="Salvucci A."/>
            <person name="Crous P.W."/>
            <person name="Stergiopoulos I."/>
        </authorList>
    </citation>
    <scope>NUCLEOTIDE SEQUENCE [LARGE SCALE GENOMIC DNA]</scope>
    <source>
        <strain evidence="5 6">CBS 116634</strain>
    </source>
</reference>
<feature type="region of interest" description="Disordered" evidence="3">
    <location>
        <begin position="1"/>
        <end position="22"/>
    </location>
</feature>
<dbReference type="PROSITE" id="PS50088">
    <property type="entry name" value="ANK_REPEAT"/>
    <property type="match status" value="2"/>
</dbReference>
<dbReference type="Pfam" id="PF12796">
    <property type="entry name" value="Ank_2"/>
    <property type="match status" value="2"/>
</dbReference>
<gene>
    <name evidence="5" type="ORF">AC579_9853</name>
</gene>
<dbReference type="InterPro" id="IPR036770">
    <property type="entry name" value="Ankyrin_rpt-contain_sf"/>
</dbReference>
<evidence type="ECO:0000313" key="6">
    <source>
        <dbReference type="Proteomes" id="UP000073492"/>
    </source>
</evidence>
<keyword evidence="1" id="KW-0677">Repeat</keyword>
<feature type="compositionally biased region" description="Polar residues" evidence="3">
    <location>
        <begin position="499"/>
        <end position="511"/>
    </location>
</feature>
<feature type="region of interest" description="Disordered" evidence="3">
    <location>
        <begin position="486"/>
        <end position="511"/>
    </location>
</feature>
<feature type="repeat" description="ANK" evidence="2">
    <location>
        <begin position="678"/>
        <end position="698"/>
    </location>
</feature>
<dbReference type="InterPro" id="IPR007111">
    <property type="entry name" value="NACHT_NTPase"/>
</dbReference>
<dbReference type="PANTHER" id="PTHR10039">
    <property type="entry name" value="AMELOGENIN"/>
    <property type="match status" value="1"/>
</dbReference>